<dbReference type="PROSITE" id="PS50927">
    <property type="entry name" value="BULB_LECTIN"/>
    <property type="match status" value="2"/>
</dbReference>
<evidence type="ECO:0000256" key="2">
    <source>
        <dbReference type="ARBA" id="ARBA00023157"/>
    </source>
</evidence>
<dbReference type="Gene3D" id="2.90.10.10">
    <property type="entry name" value="Bulb-type lectin domain"/>
    <property type="match status" value="2"/>
</dbReference>
<dbReference type="InterPro" id="IPR001480">
    <property type="entry name" value="Bulb-type_lectin_dom"/>
</dbReference>
<sequence length="592" mass="66371">MSPLIISPLIASLPLLFCLAFHFTNATTTISTLTDTILPGQSLNSTYWLQSNRSAGRCYYLGFSPGKNSTKQYLVIYRWYLSYDDIVWVANREHPFPNSSTVLTFNQDGNLVISDGSLLYDMTNTSGGKDTYAKLLDTAGTTGWPLTSWQSDANPAPGLFSLQYLGSRKELVLMKGSQQYWSSPVLIDHLADIFVIDGDYLTWPSTNDMMRRIRLDIYGNLLLQTYIYNFDDWEGDWFSFCLHYNDNTSCTTTDTIRPGQSLNTSETIVSANGRYELGFFPSQEDYYYVGIRYYEANVAVRYNPLLFPTVVWVANREDSFLTSSSILTFNPDGNLVISGGRLPYALANTSGGNDTYARLLDTGNLVLKNRASHILWQSIDYPTDTLLPGMKLKDAKTGWSLTSNTSIQDPAPGRFSLQYLGSRKELIVTEESEPYWISSLSGVLADIFVIDGDYITWPSNYTGDIISIRLDVSGNFILQTRYAVRYWNSTTNGSYPNCRDFSLCNETADAVFGCDCFPGFIEIPDQGCIRKTAFSCSDGVEKVGSWMENYRADGINCSSCYIGPFCLLCEEKKAQKEGGGFVIVRFGHDPKF</sequence>
<evidence type="ECO:0000313" key="6">
    <source>
        <dbReference type="EMBL" id="KAE8125445.1"/>
    </source>
</evidence>
<dbReference type="CDD" id="cd00028">
    <property type="entry name" value="B_lectin"/>
    <property type="match status" value="1"/>
</dbReference>
<name>A0A5N6RSV9_9ROSI</name>
<feature type="domain" description="Bulb-type lectin" evidence="5">
    <location>
        <begin position="253"/>
        <end position="380"/>
    </location>
</feature>
<dbReference type="SMART" id="SM00108">
    <property type="entry name" value="B_lectin"/>
    <property type="match status" value="2"/>
</dbReference>
<keyword evidence="3" id="KW-0325">Glycoprotein</keyword>
<dbReference type="PANTHER" id="PTHR32444">
    <property type="entry name" value="BULB-TYPE LECTIN DOMAIN-CONTAINING PROTEIN"/>
    <property type="match status" value="1"/>
</dbReference>
<reference evidence="6 7" key="1">
    <citation type="submission" date="2019-06" db="EMBL/GenBank/DDBJ databases">
        <title>A chromosomal-level reference genome of Carpinus fangiana (Coryloideae, Betulaceae).</title>
        <authorList>
            <person name="Yang X."/>
            <person name="Wang Z."/>
            <person name="Zhang L."/>
            <person name="Hao G."/>
            <person name="Liu J."/>
            <person name="Yang Y."/>
        </authorList>
    </citation>
    <scope>NUCLEOTIDE SEQUENCE [LARGE SCALE GENOMIC DNA]</scope>
    <source>
        <strain evidence="6">Cfa_2016G</strain>
        <tissue evidence="6">Leaf</tissue>
    </source>
</reference>
<dbReference type="InterPro" id="IPR036426">
    <property type="entry name" value="Bulb-type_lectin_dom_sf"/>
</dbReference>
<evidence type="ECO:0000256" key="3">
    <source>
        <dbReference type="ARBA" id="ARBA00023180"/>
    </source>
</evidence>
<feature type="chain" id="PRO_5024365899" description="Bulb-type lectin domain-containing protein" evidence="4">
    <location>
        <begin position="27"/>
        <end position="592"/>
    </location>
</feature>
<evidence type="ECO:0000256" key="4">
    <source>
        <dbReference type="SAM" id="SignalP"/>
    </source>
</evidence>
<gene>
    <name evidence="6" type="ORF">FH972_020252</name>
</gene>
<keyword evidence="2" id="KW-1015">Disulfide bond</keyword>
<dbReference type="OrthoDB" id="990291at2759"/>
<dbReference type="EMBL" id="CM017328">
    <property type="protein sequence ID" value="KAE8125445.1"/>
    <property type="molecule type" value="Genomic_DNA"/>
</dbReference>
<dbReference type="Pfam" id="PF01453">
    <property type="entry name" value="B_lectin"/>
    <property type="match status" value="2"/>
</dbReference>
<keyword evidence="1 4" id="KW-0732">Signal</keyword>
<accession>A0A5N6RSV9</accession>
<protein>
    <recommendedName>
        <fullName evidence="5">Bulb-type lectin domain-containing protein</fullName>
    </recommendedName>
</protein>
<dbReference type="SUPFAM" id="SSF51110">
    <property type="entry name" value="alpha-D-mannose-specific plant lectins"/>
    <property type="match status" value="2"/>
</dbReference>
<evidence type="ECO:0000259" key="5">
    <source>
        <dbReference type="PROSITE" id="PS50927"/>
    </source>
</evidence>
<feature type="domain" description="Bulb-type lectin" evidence="5">
    <location>
        <begin position="34"/>
        <end position="186"/>
    </location>
</feature>
<organism evidence="6 7">
    <name type="scientific">Carpinus fangiana</name>
    <dbReference type="NCBI Taxonomy" id="176857"/>
    <lineage>
        <taxon>Eukaryota</taxon>
        <taxon>Viridiplantae</taxon>
        <taxon>Streptophyta</taxon>
        <taxon>Embryophyta</taxon>
        <taxon>Tracheophyta</taxon>
        <taxon>Spermatophyta</taxon>
        <taxon>Magnoliopsida</taxon>
        <taxon>eudicotyledons</taxon>
        <taxon>Gunneridae</taxon>
        <taxon>Pentapetalae</taxon>
        <taxon>rosids</taxon>
        <taxon>fabids</taxon>
        <taxon>Fagales</taxon>
        <taxon>Betulaceae</taxon>
        <taxon>Carpinus</taxon>
    </lineage>
</organism>
<dbReference type="Proteomes" id="UP000327013">
    <property type="component" value="Chromosome 8"/>
</dbReference>
<proteinExistence type="predicted"/>
<evidence type="ECO:0000256" key="1">
    <source>
        <dbReference type="ARBA" id="ARBA00022729"/>
    </source>
</evidence>
<keyword evidence="7" id="KW-1185">Reference proteome</keyword>
<dbReference type="PANTHER" id="PTHR32444:SF247">
    <property type="entry name" value="OS01G0958200 PROTEIN"/>
    <property type="match status" value="1"/>
</dbReference>
<evidence type="ECO:0000313" key="7">
    <source>
        <dbReference type="Proteomes" id="UP000327013"/>
    </source>
</evidence>
<dbReference type="AlphaFoldDB" id="A0A5N6RSV9"/>
<feature type="signal peptide" evidence="4">
    <location>
        <begin position="1"/>
        <end position="26"/>
    </location>
</feature>